<evidence type="ECO:0000256" key="1">
    <source>
        <dbReference type="SAM" id="MobiDB-lite"/>
    </source>
</evidence>
<feature type="region of interest" description="Disordered" evidence="1">
    <location>
        <begin position="480"/>
        <end position="520"/>
    </location>
</feature>
<evidence type="ECO:0000313" key="3">
    <source>
        <dbReference type="EMBL" id="CAL8139212.1"/>
    </source>
</evidence>
<dbReference type="Proteomes" id="UP001642540">
    <property type="component" value="Unassembled WGS sequence"/>
</dbReference>
<dbReference type="SUPFAM" id="SSF48652">
    <property type="entry name" value="Tetraspanin"/>
    <property type="match status" value="1"/>
</dbReference>
<feature type="transmembrane region" description="Helical" evidence="2">
    <location>
        <begin position="153"/>
        <end position="176"/>
    </location>
</feature>
<feature type="transmembrane region" description="Helical" evidence="2">
    <location>
        <begin position="197"/>
        <end position="216"/>
    </location>
</feature>
<comment type="caution">
    <text evidence="3">The sequence shown here is derived from an EMBL/GenBank/DDBJ whole genome shotgun (WGS) entry which is preliminary data.</text>
</comment>
<evidence type="ECO:0000313" key="4">
    <source>
        <dbReference type="Proteomes" id="UP001642540"/>
    </source>
</evidence>
<protein>
    <submittedName>
        <fullName evidence="3">Uncharacterized protein</fullName>
    </submittedName>
</protein>
<feature type="region of interest" description="Disordered" evidence="1">
    <location>
        <begin position="1"/>
        <end position="74"/>
    </location>
</feature>
<feature type="compositionally biased region" description="Pro residues" evidence="1">
    <location>
        <begin position="14"/>
        <end position="27"/>
    </location>
</feature>
<keyword evidence="2" id="KW-0812">Transmembrane</keyword>
<dbReference type="EMBL" id="CAXLJM020000124">
    <property type="protein sequence ID" value="CAL8139212.1"/>
    <property type="molecule type" value="Genomic_DNA"/>
</dbReference>
<sequence>MVFGLFGSPAPVHAHPPPPPPHPPPPAVSNEHHHDHNTPPPIVVVHSNEPRKSGDSSKPVEARKSKESLLKQDSGKVEQVIIPHIHGGHFRESAPPHLIPHNVPLVLQAPSSTSDHGLGSGSNSRTDGILPLLLYEAQHNKKRLPNRLKHYRYVAYVVYFLISLYSWGYLTFIGYFQAHPRMQIQYIAVVKFMEFNSYSLLSPLLCTVYMALLSYQVYKRVNLNEGDFFGLLGLLLLFSLINLHDGYGMLRLVRFTEKDYNKTTARHLDPPRRNKLSKNDLHWQYAWSTRPSCAKKYVRDMIYQHEQDMRHYKKQILVAPESILHQRALQNVKTAMRGMAKLNCKEWHDEVATAKTRFWMRDLQEEFKCCGPYGYKLWKEWFETPEATGCDEAWIDPDTGDIKDCFDGLMNWFHEIFETMFVIMFIQSGLWIIAMVFASIHFAAMKYEQELPEKKFSLLNMQELATATDDDLAWARPSKHDVEAGIGGGGEEVKPVKVKEASESGGSATHKHKSKRHLNK</sequence>
<feature type="transmembrane region" description="Helical" evidence="2">
    <location>
        <begin position="228"/>
        <end position="250"/>
    </location>
</feature>
<gene>
    <name evidence="3" type="ORF">ODALV1_LOCUS27734</name>
</gene>
<feature type="compositionally biased region" description="Basic and acidic residues" evidence="1">
    <location>
        <begin position="491"/>
        <end position="502"/>
    </location>
</feature>
<accession>A0ABP1RYQ9</accession>
<keyword evidence="4" id="KW-1185">Reference proteome</keyword>
<feature type="compositionally biased region" description="Basic residues" evidence="1">
    <location>
        <begin position="509"/>
        <end position="520"/>
    </location>
</feature>
<dbReference type="InterPro" id="IPR008952">
    <property type="entry name" value="Tetraspanin_EC2_sf"/>
</dbReference>
<organism evidence="3 4">
    <name type="scientific">Orchesella dallaii</name>
    <dbReference type="NCBI Taxonomy" id="48710"/>
    <lineage>
        <taxon>Eukaryota</taxon>
        <taxon>Metazoa</taxon>
        <taxon>Ecdysozoa</taxon>
        <taxon>Arthropoda</taxon>
        <taxon>Hexapoda</taxon>
        <taxon>Collembola</taxon>
        <taxon>Entomobryomorpha</taxon>
        <taxon>Entomobryoidea</taxon>
        <taxon>Orchesellidae</taxon>
        <taxon>Orchesellinae</taxon>
        <taxon>Orchesella</taxon>
    </lineage>
</organism>
<keyword evidence="2" id="KW-0472">Membrane</keyword>
<proteinExistence type="predicted"/>
<evidence type="ECO:0000256" key="2">
    <source>
        <dbReference type="SAM" id="Phobius"/>
    </source>
</evidence>
<name>A0ABP1RYQ9_9HEXA</name>
<keyword evidence="2" id="KW-1133">Transmembrane helix</keyword>
<reference evidence="3 4" key="1">
    <citation type="submission" date="2024-08" db="EMBL/GenBank/DDBJ databases">
        <authorList>
            <person name="Cucini C."/>
            <person name="Frati F."/>
        </authorList>
    </citation>
    <scope>NUCLEOTIDE SEQUENCE [LARGE SCALE GENOMIC DNA]</scope>
</reference>
<feature type="compositionally biased region" description="Basic and acidic residues" evidence="1">
    <location>
        <begin position="48"/>
        <end position="74"/>
    </location>
</feature>
<feature type="transmembrane region" description="Helical" evidence="2">
    <location>
        <begin position="420"/>
        <end position="444"/>
    </location>
</feature>